<proteinExistence type="predicted"/>
<feature type="compositionally biased region" description="Polar residues" evidence="2">
    <location>
        <begin position="1277"/>
        <end position="1292"/>
    </location>
</feature>
<feature type="region of interest" description="Disordered" evidence="2">
    <location>
        <begin position="1571"/>
        <end position="1602"/>
    </location>
</feature>
<dbReference type="PANTHER" id="PTHR34439:SF1">
    <property type="entry name" value="CENTROBIN"/>
    <property type="match status" value="1"/>
</dbReference>
<feature type="region of interest" description="Disordered" evidence="2">
    <location>
        <begin position="244"/>
        <end position="306"/>
    </location>
</feature>
<dbReference type="InterPro" id="IPR038923">
    <property type="entry name" value="Centrobin"/>
</dbReference>
<dbReference type="Proteomes" id="UP001347796">
    <property type="component" value="Unassembled WGS sequence"/>
</dbReference>
<accession>A0AAN8FZ75</accession>
<reference evidence="3 4" key="1">
    <citation type="submission" date="2024-01" db="EMBL/GenBank/DDBJ databases">
        <title>The genome of the rayed Mediterranean limpet Patella caerulea (Linnaeus, 1758).</title>
        <authorList>
            <person name="Anh-Thu Weber A."/>
            <person name="Halstead-Nussloch G."/>
        </authorList>
    </citation>
    <scope>NUCLEOTIDE SEQUENCE [LARGE SCALE GENOMIC DNA]</scope>
    <source>
        <strain evidence="3">AATW-2023a</strain>
        <tissue evidence="3">Whole specimen</tissue>
    </source>
</reference>
<sequence length="1841" mass="208142">MGDFQHLLFYSGLKSKVDLKIHQSSSCENIENLKETDVDCNRENLLTDNLDLLKITQSQESVSVESENIVQQRYIFNMNSHSVLEGTESDVDSGLKTASRSFLSCEMLSSNLNQSRVEAGSGESPLLPKSPKVTENLADDITDLFTPMKTLNFNDATDSDIQQHGMIDEEYDDYTSVEANGEKIEFISTNSQGVRIIEGHASPLEDKTNQALGFNFQNNAAGFLASQDNHADIFAESPNLYDSLEEHEDGDVPCDRNKHSPHRTRYSPAPNPVTSPRNCTAESIPEFNPQRSKVSQDSMSEGSPGEIRAEQDMLQRSIDNYQYSFSNHMNTSHASISENLLSLDGYLTEHGLLQGAVGTSLGSSHLLKHERSMPPGLQNYSTERQVPTGLPENHPNRFQHKNENGFHYIKNGKNVSSEQIHCVFSPKSDPGSHQTVDDHGNLLLNVNGDTRDDTHVNSNISDQEHRKLDEFHSLPDLTSMRCQEAASKTSLQQPQKPNQQNLANQNQKAPKLPTETKVCSQHLKHEQRQNINNSSGTIGKTKPGMSSDKQNVSARYPVHPKTRPNAQGGNVQEKQNAATGNTQPGYNQTSQRSFNRQTDTSTHGRQILHHSDQTISHSTRGSTLNRGAPRTGNDINYENRIAGVGQDDIISRSDFTRLPDSDNLPIYRQDRHHVASLLQTGRGQQREATVGYQNNDQYVPMYANSYNDTDDIANDDRPSPRSRDNSTRGQLKNDTNHRSHVTTRSPQQQTVSEDIFEGGGGVNVDIMGMEEVRSHLHSVLRAGNSHLQGPPSIDASISPSELLMEHPAARNRSIYTSGRMQDEVPDIFENFPSFSSKIFTELNGSNVRSELSTQNENQYIRDALEREHYRRKHCEEQIQQLNSKLLETQQQLAIAISTDKKKDIMIEQLDKQLAKVVEGWKRRETEKDEYLKVLTKEKRKVEDQLQKQQVMISNLEKNKSDTLDELHKEKNKHVEDVERLETRMIDAIREKKLMEEELNGEKEKSSLITQEWEQLKESRELSEKRAQVAQDRLHHEQDEFYRREQELLTKIDEVKDANLKVIQMERRKTEEEQGRISELEDKIRTLTTETKKLGLSVDSANREKESLKVEMSIMEAKYESAARKLEADLQSQMEKEISEQIEDITEKMESTVTEIQEKHRQQVMELQKRQQKDLEQQLHEFHEQVLEKEKELQKQIVDGENQLREFQKENTSLKNIKQKLESQRMEILTKLQYMMQSQWNEAVSLLVNTPHRRRQMSAVSSINPSQIDDNNGVGQGLNLSMMTQGSPKTSSPGRDKLATNFGLYVETEGGVSGRPHPPHTQTARVEAYLNTMPTTSGVTSHQLFKPASHSLPVSHNQPSTQHPMSSPKLNSQHLSYSNASSRGQGQSSDIYHTTKNLTTNCNRFDVPNLFVQSSPKRYTRPQSTESFSQGVKRSQYSHQPDSSECYQQRPSDMISSRPEVNISLTEDPDADLINTLYHANLPSDSQLHHLLNQRIEAYLTNQNSALSAENAPAVMIRPPHQQNRPMNGQNYNRSSNHSEAVSPKYRADDRVDAGQQDNTNLLDDQNSGHLTLQDLHSLSPPVTTDHTDSIGAHSEEGETTPVDTVRLKSDYGQLFSQVEEYQWRQTELQHYIKKLLEKSPRSDNDEPVPDLPVDSEIDTSRDLAVDFDLNDTEQAAQLSQDFHRLQQLREKQSVSGKLIGSLNQDSLPVSQGSTSLPGVIPPEQMLEISLLSQYQQPLHHQQSVNPITTTTSTALTSLLVSALQTLPNRSQTVKEGKTKPNVKYSPKSSQTRKQKEVQKHIHSKDSVSTQGGGVEKPNGSNKTDKKTVAVKPSQHKNKFWK</sequence>
<dbReference type="GO" id="GO:0007099">
    <property type="term" value="P:centriole replication"/>
    <property type="evidence" value="ECO:0007669"/>
    <property type="project" value="InterPro"/>
</dbReference>
<feature type="compositionally biased region" description="Basic and acidic residues" evidence="2">
    <location>
        <begin position="462"/>
        <end position="473"/>
    </location>
</feature>
<feature type="compositionally biased region" description="Basic and acidic residues" evidence="2">
    <location>
        <begin position="714"/>
        <end position="726"/>
    </location>
</feature>
<dbReference type="GO" id="GO:1902410">
    <property type="term" value="P:mitotic cytokinetic process"/>
    <property type="evidence" value="ECO:0007669"/>
    <property type="project" value="TreeGrafter"/>
</dbReference>
<feature type="compositionally biased region" description="Polar residues" evidence="2">
    <location>
        <begin position="613"/>
        <end position="625"/>
    </location>
</feature>
<dbReference type="GO" id="GO:0051299">
    <property type="term" value="P:centrosome separation"/>
    <property type="evidence" value="ECO:0007669"/>
    <property type="project" value="TreeGrafter"/>
</dbReference>
<feature type="coiled-coil region" evidence="1">
    <location>
        <begin position="931"/>
        <end position="1004"/>
    </location>
</feature>
<evidence type="ECO:0008006" key="5">
    <source>
        <dbReference type="Google" id="ProtNLM"/>
    </source>
</evidence>
<feature type="region of interest" description="Disordered" evidence="2">
    <location>
        <begin position="701"/>
        <end position="753"/>
    </location>
</feature>
<evidence type="ECO:0000256" key="1">
    <source>
        <dbReference type="SAM" id="Coils"/>
    </source>
</evidence>
<feature type="compositionally biased region" description="Basic and acidic residues" evidence="2">
    <location>
        <begin position="1793"/>
        <end position="1805"/>
    </location>
</feature>
<feature type="compositionally biased region" description="Polar residues" evidence="2">
    <location>
        <begin position="1258"/>
        <end position="1269"/>
    </location>
</feature>
<feature type="compositionally biased region" description="Low complexity" evidence="2">
    <location>
        <begin position="491"/>
        <end position="511"/>
    </location>
</feature>
<feature type="region of interest" description="Disordered" evidence="2">
    <location>
        <begin position="1769"/>
        <end position="1841"/>
    </location>
</feature>
<dbReference type="PANTHER" id="PTHR34439">
    <property type="entry name" value="CENTROBIN"/>
    <property type="match status" value="1"/>
</dbReference>
<comment type="caution">
    <text evidence="3">The sequence shown here is derived from an EMBL/GenBank/DDBJ whole genome shotgun (WGS) entry which is preliminary data.</text>
</comment>
<feature type="compositionally biased region" description="Polar residues" evidence="2">
    <location>
        <begin position="1351"/>
        <end position="1390"/>
    </location>
</feature>
<feature type="compositionally biased region" description="Polar residues" evidence="2">
    <location>
        <begin position="1571"/>
        <end position="1584"/>
    </location>
</feature>
<evidence type="ECO:0000313" key="4">
    <source>
        <dbReference type="Proteomes" id="UP001347796"/>
    </source>
</evidence>
<evidence type="ECO:0000256" key="2">
    <source>
        <dbReference type="SAM" id="MobiDB-lite"/>
    </source>
</evidence>
<dbReference type="GO" id="GO:0005813">
    <property type="term" value="C:centrosome"/>
    <property type="evidence" value="ECO:0007669"/>
    <property type="project" value="TreeGrafter"/>
</dbReference>
<feature type="compositionally biased region" description="Polar residues" evidence="2">
    <location>
        <begin position="289"/>
        <end position="301"/>
    </location>
</feature>
<feature type="compositionally biased region" description="Polar residues" evidence="2">
    <location>
        <begin position="742"/>
        <end position="752"/>
    </location>
</feature>
<keyword evidence="1" id="KW-0175">Coiled coil</keyword>
<feature type="region of interest" description="Disordered" evidence="2">
    <location>
        <begin position="1348"/>
        <end position="1390"/>
    </location>
</feature>
<protein>
    <recommendedName>
        <fullName evidence="5">Centrobin</fullName>
    </recommendedName>
</protein>
<feature type="compositionally biased region" description="Polar residues" evidence="2">
    <location>
        <begin position="564"/>
        <end position="604"/>
    </location>
</feature>
<dbReference type="EMBL" id="JAZGQO010000018">
    <property type="protein sequence ID" value="KAK6167227.1"/>
    <property type="molecule type" value="Genomic_DNA"/>
</dbReference>
<feature type="coiled-coil region" evidence="1">
    <location>
        <begin position="1062"/>
        <end position="1223"/>
    </location>
</feature>
<gene>
    <name evidence="3" type="ORF">SNE40_021311</name>
</gene>
<feature type="compositionally biased region" description="Polar residues" evidence="2">
    <location>
        <begin position="272"/>
        <end position="281"/>
    </location>
</feature>
<dbReference type="GO" id="GO:0005814">
    <property type="term" value="C:centriole"/>
    <property type="evidence" value="ECO:0007669"/>
    <property type="project" value="TreeGrafter"/>
</dbReference>
<feature type="compositionally biased region" description="Polar residues" evidence="2">
    <location>
        <begin position="1520"/>
        <end position="1539"/>
    </location>
</feature>
<feature type="region of interest" description="Disordered" evidence="2">
    <location>
        <begin position="1518"/>
        <end position="1547"/>
    </location>
</feature>
<keyword evidence="4" id="KW-1185">Reference proteome</keyword>
<feature type="region of interest" description="Disordered" evidence="2">
    <location>
        <begin position="1412"/>
        <end position="1455"/>
    </location>
</feature>
<organism evidence="3 4">
    <name type="scientific">Patella caerulea</name>
    <name type="common">Rayed Mediterranean limpet</name>
    <dbReference type="NCBI Taxonomy" id="87958"/>
    <lineage>
        <taxon>Eukaryota</taxon>
        <taxon>Metazoa</taxon>
        <taxon>Spiralia</taxon>
        <taxon>Lophotrochozoa</taxon>
        <taxon>Mollusca</taxon>
        <taxon>Gastropoda</taxon>
        <taxon>Patellogastropoda</taxon>
        <taxon>Patelloidea</taxon>
        <taxon>Patellidae</taxon>
        <taxon>Patella</taxon>
    </lineage>
</organism>
<evidence type="ECO:0000313" key="3">
    <source>
        <dbReference type="EMBL" id="KAK6167227.1"/>
    </source>
</evidence>
<feature type="region of interest" description="Disordered" evidence="2">
    <location>
        <begin position="1258"/>
        <end position="1297"/>
    </location>
</feature>
<feature type="region of interest" description="Disordered" evidence="2">
    <location>
        <begin position="423"/>
        <end position="636"/>
    </location>
</feature>
<name>A0AAN8FZ75_PATCE</name>
<dbReference type="GO" id="GO:1902017">
    <property type="term" value="P:regulation of cilium assembly"/>
    <property type="evidence" value="ECO:0007669"/>
    <property type="project" value="InterPro"/>
</dbReference>
<feature type="compositionally biased region" description="Basic and acidic residues" evidence="2">
    <location>
        <begin position="1585"/>
        <end position="1596"/>
    </location>
</feature>
<feature type="compositionally biased region" description="Polar residues" evidence="2">
    <location>
        <begin position="529"/>
        <end position="538"/>
    </location>
</feature>
<feature type="compositionally biased region" description="Polar residues" evidence="2">
    <location>
        <begin position="1412"/>
        <end position="1454"/>
    </location>
</feature>